<evidence type="ECO:0000256" key="2">
    <source>
        <dbReference type="SAM" id="SignalP"/>
    </source>
</evidence>
<dbReference type="EMBL" id="QDDR01000001">
    <property type="protein sequence ID" value="PVE49205.1"/>
    <property type="molecule type" value="Genomic_DNA"/>
</dbReference>
<gene>
    <name evidence="4" type="ORF">DDE23_02005</name>
</gene>
<dbReference type="InterPro" id="IPR025232">
    <property type="entry name" value="DUF4174"/>
</dbReference>
<name>A0A2T7UWP3_9RHOB</name>
<evidence type="ECO:0000259" key="3">
    <source>
        <dbReference type="Pfam" id="PF13778"/>
    </source>
</evidence>
<reference evidence="4 5" key="1">
    <citation type="journal article" date="2011" name="Syst. Appl. Microbiol.">
        <title>Defluviimonas denitrificans gen. nov., sp. nov., and Pararhodobacter aggregans gen. nov., sp. nov., non-phototrophic Rhodobacteraceae from the biofilter of a marine aquaculture.</title>
        <authorList>
            <person name="Foesel B.U."/>
            <person name="Drake H.L."/>
            <person name="Schramm A."/>
        </authorList>
    </citation>
    <scope>NUCLEOTIDE SEQUENCE [LARGE SCALE GENOMIC DNA]</scope>
    <source>
        <strain evidence="4 5">D1-19</strain>
    </source>
</reference>
<keyword evidence="5" id="KW-1185">Reference proteome</keyword>
<evidence type="ECO:0000313" key="4">
    <source>
        <dbReference type="EMBL" id="PVE49205.1"/>
    </source>
</evidence>
<dbReference type="Pfam" id="PF13778">
    <property type="entry name" value="DUF4174"/>
    <property type="match status" value="1"/>
</dbReference>
<proteinExistence type="predicted"/>
<accession>A0A2T7UWP3</accession>
<sequence length="151" mass="17054">MKSVLVALLVLLAPHAALAQTVEPEAATPELMILDAADVDPDDFLWTLRIVAVMADSPNDPAFQRQMRDIEERPGDLLTRDVVVIVDSDRNSGSPLRQRLRPRGFMLAIIDKDGEIKQRRPAPRDVREIGDMIDRFPLRRQELLERLPAGR</sequence>
<dbReference type="OrthoDB" id="7362103at2"/>
<dbReference type="Proteomes" id="UP000244810">
    <property type="component" value="Unassembled WGS sequence"/>
</dbReference>
<evidence type="ECO:0000313" key="5">
    <source>
        <dbReference type="Proteomes" id="UP000244810"/>
    </source>
</evidence>
<feature type="domain" description="DUF4174" evidence="3">
    <location>
        <begin position="42"/>
        <end position="142"/>
    </location>
</feature>
<comment type="caution">
    <text evidence="4">The sequence shown here is derived from an EMBL/GenBank/DDBJ whole genome shotgun (WGS) entry which is preliminary data.</text>
</comment>
<evidence type="ECO:0000256" key="1">
    <source>
        <dbReference type="ARBA" id="ARBA00022729"/>
    </source>
</evidence>
<feature type="signal peptide" evidence="2">
    <location>
        <begin position="1"/>
        <end position="19"/>
    </location>
</feature>
<dbReference type="RefSeq" id="WP_107749708.1">
    <property type="nucleotide sequence ID" value="NZ_QBKF01000001.1"/>
</dbReference>
<keyword evidence="1 2" id="KW-0732">Signal</keyword>
<organism evidence="4 5">
    <name type="scientific">Pararhodobacter aggregans</name>
    <dbReference type="NCBI Taxonomy" id="404875"/>
    <lineage>
        <taxon>Bacteria</taxon>
        <taxon>Pseudomonadati</taxon>
        <taxon>Pseudomonadota</taxon>
        <taxon>Alphaproteobacteria</taxon>
        <taxon>Rhodobacterales</taxon>
        <taxon>Paracoccaceae</taxon>
        <taxon>Pararhodobacter</taxon>
    </lineage>
</organism>
<feature type="chain" id="PRO_5015481539" evidence="2">
    <location>
        <begin position="20"/>
        <end position="151"/>
    </location>
</feature>
<protein>
    <submittedName>
        <fullName evidence="4">Methylmalonyl-CoA epimerase</fullName>
    </submittedName>
</protein>
<dbReference type="AlphaFoldDB" id="A0A2T7UWP3"/>